<feature type="non-terminal residue" evidence="2">
    <location>
        <position position="1"/>
    </location>
</feature>
<dbReference type="EMBL" id="BTSY01000004">
    <property type="protein sequence ID" value="GMT25453.1"/>
    <property type="molecule type" value="Genomic_DNA"/>
</dbReference>
<sequence>LMGPPEFPYQSIARMEASPEHSGILHSPFREFLLIIGSLLRGSNPDDSFVTEVTRIYTTGRDRYNYIAREWTHKLSTTMEAALSTTSPFPSEETKHD</sequence>
<dbReference type="InterPro" id="IPR016135">
    <property type="entry name" value="UBQ-conjugating_enzyme/RWD"/>
</dbReference>
<comment type="caution">
    <text evidence="2">The sequence shown here is derived from an EMBL/GenBank/DDBJ whole genome shotgun (WGS) entry which is preliminary data.</text>
</comment>
<reference evidence="2" key="1">
    <citation type="submission" date="2023-10" db="EMBL/GenBank/DDBJ databases">
        <title>Genome assembly of Pristionchus species.</title>
        <authorList>
            <person name="Yoshida K."/>
            <person name="Sommer R.J."/>
        </authorList>
    </citation>
    <scope>NUCLEOTIDE SEQUENCE</scope>
    <source>
        <strain evidence="2">RS5133</strain>
    </source>
</reference>
<dbReference type="EMBL" id="BTSY01000002">
    <property type="protein sequence ID" value="GMT15935.1"/>
    <property type="molecule type" value="Genomic_DNA"/>
</dbReference>
<dbReference type="Gene3D" id="3.10.110.10">
    <property type="entry name" value="Ubiquitin Conjugating Enzyme"/>
    <property type="match status" value="1"/>
</dbReference>
<proteinExistence type="predicted"/>
<gene>
    <name evidence="2" type="ORF">PFISCL1PPCAC_16750</name>
    <name evidence="1" type="ORF">PFISCL1PPCAC_7232</name>
</gene>
<protein>
    <submittedName>
        <fullName evidence="2">Uncharacterized protein</fullName>
    </submittedName>
</protein>
<dbReference type="SUPFAM" id="SSF54495">
    <property type="entry name" value="UBC-like"/>
    <property type="match status" value="1"/>
</dbReference>
<dbReference type="Proteomes" id="UP001432322">
    <property type="component" value="Unassembled WGS sequence"/>
</dbReference>
<accession>A0AAV5W4S5</accession>
<evidence type="ECO:0000313" key="2">
    <source>
        <dbReference type="EMBL" id="GMT25453.1"/>
    </source>
</evidence>
<evidence type="ECO:0000313" key="3">
    <source>
        <dbReference type="Proteomes" id="UP001432322"/>
    </source>
</evidence>
<evidence type="ECO:0000313" key="1">
    <source>
        <dbReference type="EMBL" id="GMT15935.1"/>
    </source>
</evidence>
<feature type="non-terminal residue" evidence="2">
    <location>
        <position position="97"/>
    </location>
</feature>
<dbReference type="AlphaFoldDB" id="A0AAV5W4S5"/>
<keyword evidence="3" id="KW-1185">Reference proteome</keyword>
<organism evidence="2 3">
    <name type="scientific">Pristionchus fissidentatus</name>
    <dbReference type="NCBI Taxonomy" id="1538716"/>
    <lineage>
        <taxon>Eukaryota</taxon>
        <taxon>Metazoa</taxon>
        <taxon>Ecdysozoa</taxon>
        <taxon>Nematoda</taxon>
        <taxon>Chromadorea</taxon>
        <taxon>Rhabditida</taxon>
        <taxon>Rhabditina</taxon>
        <taxon>Diplogasteromorpha</taxon>
        <taxon>Diplogasteroidea</taxon>
        <taxon>Neodiplogasteridae</taxon>
        <taxon>Pristionchus</taxon>
    </lineage>
</organism>
<name>A0AAV5W4S5_9BILA</name>